<dbReference type="Pfam" id="PF00570">
    <property type="entry name" value="HRDC"/>
    <property type="match status" value="1"/>
</dbReference>
<accession>A0AAJ1TZE0</accession>
<evidence type="ECO:0000313" key="3">
    <source>
        <dbReference type="EMBL" id="MDQ1105100.1"/>
    </source>
</evidence>
<dbReference type="Pfam" id="PF01612">
    <property type="entry name" value="DNA_pol_A_exo1"/>
    <property type="match status" value="1"/>
</dbReference>
<reference evidence="3" key="1">
    <citation type="submission" date="2023-07" db="EMBL/GenBank/DDBJ databases">
        <title>Functional and genomic diversity of the sorghum phyllosphere microbiome.</title>
        <authorList>
            <person name="Shade A."/>
        </authorList>
    </citation>
    <scope>NUCLEOTIDE SEQUENCE</scope>
    <source>
        <strain evidence="3">SORGH_AS_1067</strain>
    </source>
</reference>
<dbReference type="RefSeq" id="WP_307201020.1">
    <property type="nucleotide sequence ID" value="NZ_JAUTAN010000001.1"/>
</dbReference>
<gene>
    <name evidence="3" type="ORF">QE405_002384</name>
</gene>
<proteinExistence type="predicted"/>
<dbReference type="InterPro" id="IPR002121">
    <property type="entry name" value="HRDC_dom"/>
</dbReference>
<dbReference type="InterPro" id="IPR036397">
    <property type="entry name" value="RNaseH_sf"/>
</dbReference>
<comment type="caution">
    <text evidence="3">The sequence shown here is derived from an EMBL/GenBank/DDBJ whole genome shotgun (WGS) entry which is preliminary data.</text>
</comment>
<dbReference type="Pfam" id="PF18305">
    <property type="entry name" value="DNA_pol_A_exoN"/>
    <property type="match status" value="1"/>
</dbReference>
<name>A0AAJ1TZE0_9ACTN</name>
<organism evidence="3 4">
    <name type="scientific">Nocardioides zeae</name>
    <dbReference type="NCBI Taxonomy" id="1457234"/>
    <lineage>
        <taxon>Bacteria</taxon>
        <taxon>Bacillati</taxon>
        <taxon>Actinomycetota</taxon>
        <taxon>Actinomycetes</taxon>
        <taxon>Propionibacteriales</taxon>
        <taxon>Nocardioidaceae</taxon>
        <taxon>Nocardioides</taxon>
    </lineage>
</organism>
<dbReference type="InterPro" id="IPR002562">
    <property type="entry name" value="3'-5'_exonuclease_dom"/>
</dbReference>
<dbReference type="InterPro" id="IPR041605">
    <property type="entry name" value="Exo_C"/>
</dbReference>
<sequence length="441" mass="47907">MTDAPSTGPDDAQEPGTPEAPDVPEAPLLELRDGLTPVIETAEALADYCAALAAADGPVAIDAERASGYRYSNRAYLIQLRREGAGTALVDPIAFESLAPLQEAIGDAEWILHAATQDLACLAEVGLHPTRLFDTELAGRLLGHPRVGLASLVERQLGRRMRKEHSAVDWSRRPLPEPWLVYAALDVEVLVELRALLVDELEEQGKTEWARQEFEHLLSFTPTVRVDPWRRVSGTHKLRGRRALAAVRALWTTRDDIARTRDTTPSRVLPDSAIIAAAEALPTTRAALLATPGFKGRGADRYAARWVEAVQEALDLDESALPARTLRGDGPPPVRAWADKDPAAARRHAVGRDAVAALAEERSVPVENLLTPDYLRRLLWAPPRTRDRAELVEAVGAQLASYGARPWQVELTAPLLADAVLAGDVEPYPEPAPAADPTDEG</sequence>
<dbReference type="PANTHER" id="PTHR47649:SF1">
    <property type="entry name" value="RIBONUCLEASE D"/>
    <property type="match status" value="1"/>
</dbReference>
<dbReference type="Proteomes" id="UP001239215">
    <property type="component" value="Unassembled WGS sequence"/>
</dbReference>
<dbReference type="InterPro" id="IPR051086">
    <property type="entry name" value="RNase_D-like"/>
</dbReference>
<dbReference type="Gene3D" id="3.30.420.10">
    <property type="entry name" value="Ribonuclease H-like superfamily/Ribonuclease H"/>
    <property type="match status" value="1"/>
</dbReference>
<dbReference type="InterPro" id="IPR012337">
    <property type="entry name" value="RNaseH-like_sf"/>
</dbReference>
<dbReference type="EC" id="3.1.13.5" evidence="3"/>
<dbReference type="GO" id="GO:0008408">
    <property type="term" value="F:3'-5' exonuclease activity"/>
    <property type="evidence" value="ECO:0007669"/>
    <property type="project" value="InterPro"/>
</dbReference>
<dbReference type="PANTHER" id="PTHR47649">
    <property type="entry name" value="RIBONUCLEASE D"/>
    <property type="match status" value="1"/>
</dbReference>
<dbReference type="EMBL" id="JAUTAN010000001">
    <property type="protein sequence ID" value="MDQ1105100.1"/>
    <property type="molecule type" value="Genomic_DNA"/>
</dbReference>
<feature type="region of interest" description="Disordered" evidence="1">
    <location>
        <begin position="1"/>
        <end position="25"/>
    </location>
</feature>
<dbReference type="GO" id="GO:0003676">
    <property type="term" value="F:nucleic acid binding"/>
    <property type="evidence" value="ECO:0007669"/>
    <property type="project" value="InterPro"/>
</dbReference>
<dbReference type="SUPFAM" id="SSF53098">
    <property type="entry name" value="Ribonuclease H-like"/>
    <property type="match status" value="1"/>
</dbReference>
<dbReference type="PROSITE" id="PS50967">
    <property type="entry name" value="HRDC"/>
    <property type="match status" value="1"/>
</dbReference>
<dbReference type="InterPro" id="IPR044876">
    <property type="entry name" value="HRDC_dom_sf"/>
</dbReference>
<keyword evidence="3" id="KW-0378">Hydrolase</keyword>
<dbReference type="AlphaFoldDB" id="A0AAJ1TZE0"/>
<dbReference type="CDD" id="cd06142">
    <property type="entry name" value="RNaseD_exo"/>
    <property type="match status" value="1"/>
</dbReference>
<evidence type="ECO:0000313" key="4">
    <source>
        <dbReference type="Proteomes" id="UP001239215"/>
    </source>
</evidence>
<dbReference type="InterPro" id="IPR010997">
    <property type="entry name" value="HRDC-like_sf"/>
</dbReference>
<dbReference type="SMART" id="SM00474">
    <property type="entry name" value="35EXOc"/>
    <property type="match status" value="1"/>
</dbReference>
<evidence type="ECO:0000259" key="2">
    <source>
        <dbReference type="PROSITE" id="PS50967"/>
    </source>
</evidence>
<dbReference type="SMART" id="SM00341">
    <property type="entry name" value="HRDC"/>
    <property type="match status" value="1"/>
</dbReference>
<dbReference type="SUPFAM" id="SSF47819">
    <property type="entry name" value="HRDC-like"/>
    <property type="match status" value="1"/>
</dbReference>
<dbReference type="GO" id="GO:0033890">
    <property type="term" value="F:ribonuclease D activity"/>
    <property type="evidence" value="ECO:0007669"/>
    <property type="project" value="UniProtKB-EC"/>
</dbReference>
<dbReference type="Gene3D" id="1.10.150.80">
    <property type="entry name" value="HRDC domain"/>
    <property type="match status" value="2"/>
</dbReference>
<dbReference type="GO" id="GO:0000166">
    <property type="term" value="F:nucleotide binding"/>
    <property type="evidence" value="ECO:0007669"/>
    <property type="project" value="InterPro"/>
</dbReference>
<protein>
    <submittedName>
        <fullName evidence="3">Ribonuclease D</fullName>
        <ecNumber evidence="3">3.1.13.5</ecNumber>
    </submittedName>
</protein>
<feature type="domain" description="HRDC" evidence="2">
    <location>
        <begin position="240"/>
        <end position="320"/>
    </location>
</feature>
<dbReference type="GO" id="GO:0006139">
    <property type="term" value="P:nucleobase-containing compound metabolic process"/>
    <property type="evidence" value="ECO:0007669"/>
    <property type="project" value="InterPro"/>
</dbReference>
<evidence type="ECO:0000256" key="1">
    <source>
        <dbReference type="SAM" id="MobiDB-lite"/>
    </source>
</evidence>